<dbReference type="AlphaFoldDB" id="A0A2T2N404"/>
<reference evidence="2 3" key="1">
    <citation type="journal article" date="2018" name="Front. Microbiol.">
        <title>Genome-Wide Analysis of Corynespora cassiicola Leaf Fall Disease Putative Effectors.</title>
        <authorList>
            <person name="Lopez D."/>
            <person name="Ribeiro S."/>
            <person name="Label P."/>
            <person name="Fumanal B."/>
            <person name="Venisse J.S."/>
            <person name="Kohler A."/>
            <person name="de Oliveira R.R."/>
            <person name="Labutti K."/>
            <person name="Lipzen A."/>
            <person name="Lail K."/>
            <person name="Bauer D."/>
            <person name="Ohm R.A."/>
            <person name="Barry K.W."/>
            <person name="Spatafora J."/>
            <person name="Grigoriev I.V."/>
            <person name="Martin F.M."/>
            <person name="Pujade-Renaud V."/>
        </authorList>
    </citation>
    <scope>NUCLEOTIDE SEQUENCE [LARGE SCALE GENOMIC DNA]</scope>
    <source>
        <strain evidence="2 3">Philippines</strain>
    </source>
</reference>
<feature type="region of interest" description="Disordered" evidence="1">
    <location>
        <begin position="55"/>
        <end position="85"/>
    </location>
</feature>
<organism evidence="2 3">
    <name type="scientific">Corynespora cassiicola Philippines</name>
    <dbReference type="NCBI Taxonomy" id="1448308"/>
    <lineage>
        <taxon>Eukaryota</taxon>
        <taxon>Fungi</taxon>
        <taxon>Dikarya</taxon>
        <taxon>Ascomycota</taxon>
        <taxon>Pezizomycotina</taxon>
        <taxon>Dothideomycetes</taxon>
        <taxon>Pleosporomycetidae</taxon>
        <taxon>Pleosporales</taxon>
        <taxon>Corynesporascaceae</taxon>
        <taxon>Corynespora</taxon>
    </lineage>
</organism>
<accession>A0A2T2N404</accession>
<dbReference type="EMBL" id="KZ678150">
    <property type="protein sequence ID" value="PSN60151.1"/>
    <property type="molecule type" value="Genomic_DNA"/>
</dbReference>
<evidence type="ECO:0000256" key="1">
    <source>
        <dbReference type="SAM" id="MobiDB-lite"/>
    </source>
</evidence>
<evidence type="ECO:0000313" key="3">
    <source>
        <dbReference type="Proteomes" id="UP000240883"/>
    </source>
</evidence>
<dbReference type="Proteomes" id="UP000240883">
    <property type="component" value="Unassembled WGS sequence"/>
</dbReference>
<evidence type="ECO:0000313" key="2">
    <source>
        <dbReference type="EMBL" id="PSN60151.1"/>
    </source>
</evidence>
<dbReference type="OrthoDB" id="3688256at2759"/>
<proteinExistence type="predicted"/>
<protein>
    <submittedName>
        <fullName evidence="2">Uncharacterized protein</fullName>
    </submittedName>
</protein>
<keyword evidence="3" id="KW-1185">Reference proteome</keyword>
<feature type="region of interest" description="Disordered" evidence="1">
    <location>
        <begin position="1"/>
        <end position="38"/>
    </location>
</feature>
<name>A0A2T2N404_CORCC</name>
<gene>
    <name evidence="2" type="ORF">BS50DRAFT_640237</name>
</gene>
<feature type="compositionally biased region" description="Basic and acidic residues" evidence="1">
    <location>
        <begin position="23"/>
        <end position="38"/>
    </location>
</feature>
<feature type="region of interest" description="Disordered" evidence="1">
    <location>
        <begin position="96"/>
        <end position="115"/>
    </location>
</feature>
<sequence length="300" mass="33997">MSDKKLQGSTSLPIRPDSASPPKEGKAQFTKKADTEKSDDIFKLRIPNLVVSETKTNQTSELARGGSQAPSPTQYDSDIAPKLDGRTSMARYRQVAAQTKPTRNPRAEKAPYPGWGSTLTTLRNKVGEERIAKLPTLDKVRFEALDVPFNRLYVKGRLQVGTYISPDHTQDGAPVWAYLKTEKDKDVKAPNLMIVVEIDEGKERPRRLRMMNIENEMKKQKHIHFDPIFLEHGAPSQVKLYSLVKYYYMLAAEAGIGGFERHFIPFTREFATTMIRVCNLFGKRGASRKKAPKEIKKEEE</sequence>